<dbReference type="EMBL" id="APQM01000011">
    <property type="protein sequence ID" value="EOQ66312.1"/>
    <property type="molecule type" value="Genomic_DNA"/>
</dbReference>
<name>R8YFT4_ACIPI</name>
<proteinExistence type="predicted"/>
<reference evidence="1 2" key="1">
    <citation type="submission" date="2013-02" db="EMBL/GenBank/DDBJ databases">
        <title>The Genome Sequence of Acinetobacter sp. ANC 4050.</title>
        <authorList>
            <consortium name="The Broad Institute Genome Sequencing Platform"/>
            <consortium name="The Broad Institute Genome Sequencing Center for Infectious Disease"/>
            <person name="Cerqueira G."/>
            <person name="Feldgarden M."/>
            <person name="Courvalin P."/>
            <person name="Perichon B."/>
            <person name="Grillot-Courvalin C."/>
            <person name="Clermont D."/>
            <person name="Rocha E."/>
            <person name="Yoon E.-J."/>
            <person name="Nemec A."/>
            <person name="Walker B."/>
            <person name="Young S.K."/>
            <person name="Zeng Q."/>
            <person name="Gargeya S."/>
            <person name="Fitzgerald M."/>
            <person name="Haas B."/>
            <person name="Abouelleil A."/>
            <person name="Alvarado L."/>
            <person name="Arachchi H.M."/>
            <person name="Berlin A.M."/>
            <person name="Chapman S.B."/>
            <person name="Dewar J."/>
            <person name="Goldberg J."/>
            <person name="Griggs A."/>
            <person name="Gujja S."/>
            <person name="Hansen M."/>
            <person name="Howarth C."/>
            <person name="Imamovic A."/>
            <person name="Larimer J."/>
            <person name="McCowan C."/>
            <person name="Murphy C."/>
            <person name="Neiman D."/>
            <person name="Pearson M."/>
            <person name="Priest M."/>
            <person name="Roberts A."/>
            <person name="Saif S."/>
            <person name="Shea T."/>
            <person name="Sisk P."/>
            <person name="Sykes S."/>
            <person name="Wortman J."/>
            <person name="Nusbaum C."/>
            <person name="Birren B."/>
        </authorList>
    </citation>
    <scope>NUCLEOTIDE SEQUENCE [LARGE SCALE GENOMIC DNA]</scope>
    <source>
        <strain evidence="1 2">ANC 4050</strain>
    </source>
</reference>
<accession>R8YFT4</accession>
<sequence length="784" mass="75969">MFLLKNLVSSISKVTQDLGNIISVNTNVTGGSTVDGHISTSGLLSDTLSTATNTLTTTTTGLVSDAVGTVTGSIGSTSPVDTVTNIIGGVTGGISGGNPLETVTNIIGGVTGGIGGGTSPISPVIDVVQGGIDILQSVESLKTEIINTGIDTVADTIISVLPQAEHPVSEIADLGTLTFETSRDTVNGALEVVSDLVGGDIQGATESATGIVETLINNGTTATGIVTGVVGSVTDVVGGVTGGVEGNPLEVITDIIGGVTGGVDGNPLEVITDIIGGVTGGVDGNPLEVITDIIGGVTGGIGGGTSPISPVIDVVQGGIDILQGVESLKTEIINTGIDTIADTIIGILPQTEHPVSDLAGLGTLTFETSRDTVNGALEVVSDLVGGDIQGATESATGILGTLITNGTTATGIVNNIIGGATGGVDGSPLDVITDIIGGVTGGVDGNPLEVITDIIGGVTGGVDGNPLEVITDIIGGVTGGVDGNPLEVITDIIGGVTGGVDGNPLEVITDIIGGVTGGVDGNPLEVITDIIGSVTGGIGGGTSPISPVIDVIQGGIDILQGVESLKTEIINTGIDTVADTIIGALPQAEHPVSEIADLGTLTFETSRDTVNGALEVVSDLVGGDIQGATESATGILDTLITNGTTATGLVTEIIGGLTGTIGGATGGDSSLGLLTDLLGGLTGSVGGDSSLGVVTDLLGGLTGGVTGGTDNPIGIVTDIVGSLTGGVTGEGGLDVISNLLGGLTGGSLLGGVTSTVSSVTNTTHTIVPTSLLTDSFLENSFNTV</sequence>
<protein>
    <recommendedName>
        <fullName evidence="3">Bacterial collagen-like protein middle domain-containing protein</fullName>
    </recommendedName>
</protein>
<gene>
    <name evidence="1" type="ORF">F931_03313</name>
</gene>
<evidence type="ECO:0000313" key="1">
    <source>
        <dbReference type="EMBL" id="EOQ66312.1"/>
    </source>
</evidence>
<dbReference type="PATRIC" id="fig|1217691.3.peg.3248"/>
<dbReference type="HOGENOM" id="CLU_336389_0_0_6"/>
<dbReference type="RefSeq" id="WP_016142989.1">
    <property type="nucleotide sequence ID" value="NZ_KB976987.1"/>
</dbReference>
<organism evidence="1 2">
    <name type="scientific">Acinetobacter pittii ANC 4050</name>
    <dbReference type="NCBI Taxonomy" id="1217691"/>
    <lineage>
        <taxon>Bacteria</taxon>
        <taxon>Pseudomonadati</taxon>
        <taxon>Pseudomonadota</taxon>
        <taxon>Gammaproteobacteria</taxon>
        <taxon>Moraxellales</taxon>
        <taxon>Moraxellaceae</taxon>
        <taxon>Acinetobacter</taxon>
        <taxon>Acinetobacter calcoaceticus/baumannii complex</taxon>
    </lineage>
</organism>
<dbReference type="AlphaFoldDB" id="R8YFT4"/>
<dbReference type="Proteomes" id="UP000014024">
    <property type="component" value="Unassembled WGS sequence"/>
</dbReference>
<evidence type="ECO:0000313" key="2">
    <source>
        <dbReference type="Proteomes" id="UP000014024"/>
    </source>
</evidence>
<evidence type="ECO:0008006" key="3">
    <source>
        <dbReference type="Google" id="ProtNLM"/>
    </source>
</evidence>
<comment type="caution">
    <text evidence="1">The sequence shown here is derived from an EMBL/GenBank/DDBJ whole genome shotgun (WGS) entry which is preliminary data.</text>
</comment>